<dbReference type="Proteomes" id="UP000054018">
    <property type="component" value="Unassembled WGS sequence"/>
</dbReference>
<evidence type="ECO:0000313" key="3">
    <source>
        <dbReference type="Proteomes" id="UP000054018"/>
    </source>
</evidence>
<dbReference type="InterPro" id="IPR036291">
    <property type="entry name" value="NAD(P)-bd_dom_sf"/>
</dbReference>
<feature type="region of interest" description="Disordered" evidence="1">
    <location>
        <begin position="110"/>
        <end position="147"/>
    </location>
</feature>
<dbReference type="SUPFAM" id="SSF51735">
    <property type="entry name" value="NAD(P)-binding Rossmann-fold domains"/>
    <property type="match status" value="1"/>
</dbReference>
<dbReference type="STRING" id="765257.A0A0C9YGE9"/>
<keyword evidence="3" id="KW-1185">Reference proteome</keyword>
<reference evidence="3" key="2">
    <citation type="submission" date="2015-01" db="EMBL/GenBank/DDBJ databases">
        <title>Evolutionary Origins and Diversification of the Mycorrhizal Mutualists.</title>
        <authorList>
            <consortium name="DOE Joint Genome Institute"/>
            <consortium name="Mycorrhizal Genomics Consortium"/>
            <person name="Kohler A."/>
            <person name="Kuo A."/>
            <person name="Nagy L.G."/>
            <person name="Floudas D."/>
            <person name="Copeland A."/>
            <person name="Barry K.W."/>
            <person name="Cichocki N."/>
            <person name="Veneault-Fourrey C."/>
            <person name="LaButti K."/>
            <person name="Lindquist E.A."/>
            <person name="Lipzen A."/>
            <person name="Lundell T."/>
            <person name="Morin E."/>
            <person name="Murat C."/>
            <person name="Riley R."/>
            <person name="Ohm R."/>
            <person name="Sun H."/>
            <person name="Tunlid A."/>
            <person name="Henrissat B."/>
            <person name="Grigoriev I.V."/>
            <person name="Hibbett D.S."/>
            <person name="Martin F."/>
        </authorList>
    </citation>
    <scope>NUCLEOTIDE SEQUENCE [LARGE SCALE GENOMIC DNA]</scope>
    <source>
        <strain evidence="3">441</strain>
    </source>
</reference>
<dbReference type="OrthoDB" id="37659at2759"/>
<dbReference type="Gene3D" id="3.40.50.720">
    <property type="entry name" value="NAD(P)-binding Rossmann-like Domain"/>
    <property type="match status" value="1"/>
</dbReference>
<dbReference type="AlphaFoldDB" id="A0A0C9YGE9"/>
<evidence type="ECO:0000256" key="1">
    <source>
        <dbReference type="SAM" id="MobiDB-lite"/>
    </source>
</evidence>
<proteinExistence type="predicted"/>
<sequence>MSTPDIVGAQASLECIQHTVDAAQPTINGNYLGPPVASVTFIPLLTYTSPSPMILLLSSIAVVIPPPTWSIYASTKCASLMLFQALQIDLFSINFAFVLPATIEGNFRASPVDNPPNWTGAPKVHEDDPNKNGLKAGGGGEAMHTRD</sequence>
<dbReference type="EMBL" id="KN834030">
    <property type="protein sequence ID" value="KIK12984.1"/>
    <property type="molecule type" value="Genomic_DNA"/>
</dbReference>
<protein>
    <submittedName>
        <fullName evidence="2">Uncharacterized protein</fullName>
    </submittedName>
</protein>
<gene>
    <name evidence="2" type="ORF">PISMIDRAFT_18319</name>
</gene>
<name>A0A0C9YGE9_9AGAM</name>
<evidence type="ECO:0000313" key="2">
    <source>
        <dbReference type="EMBL" id="KIK12984.1"/>
    </source>
</evidence>
<organism evidence="2 3">
    <name type="scientific">Pisolithus microcarpus 441</name>
    <dbReference type="NCBI Taxonomy" id="765257"/>
    <lineage>
        <taxon>Eukaryota</taxon>
        <taxon>Fungi</taxon>
        <taxon>Dikarya</taxon>
        <taxon>Basidiomycota</taxon>
        <taxon>Agaricomycotina</taxon>
        <taxon>Agaricomycetes</taxon>
        <taxon>Agaricomycetidae</taxon>
        <taxon>Boletales</taxon>
        <taxon>Sclerodermatineae</taxon>
        <taxon>Pisolithaceae</taxon>
        <taxon>Pisolithus</taxon>
    </lineage>
</organism>
<dbReference type="HOGENOM" id="CLU_1768845_0_0_1"/>
<reference evidence="2 3" key="1">
    <citation type="submission" date="2014-04" db="EMBL/GenBank/DDBJ databases">
        <authorList>
            <consortium name="DOE Joint Genome Institute"/>
            <person name="Kuo A."/>
            <person name="Kohler A."/>
            <person name="Costa M.D."/>
            <person name="Nagy L.G."/>
            <person name="Floudas D."/>
            <person name="Copeland A."/>
            <person name="Barry K.W."/>
            <person name="Cichocki N."/>
            <person name="Veneault-Fourrey C."/>
            <person name="LaButti K."/>
            <person name="Lindquist E.A."/>
            <person name="Lipzen A."/>
            <person name="Lundell T."/>
            <person name="Morin E."/>
            <person name="Murat C."/>
            <person name="Sun H."/>
            <person name="Tunlid A."/>
            <person name="Henrissat B."/>
            <person name="Grigoriev I.V."/>
            <person name="Hibbett D.S."/>
            <person name="Martin F."/>
            <person name="Nordberg H.P."/>
            <person name="Cantor M.N."/>
            <person name="Hua S.X."/>
        </authorList>
    </citation>
    <scope>NUCLEOTIDE SEQUENCE [LARGE SCALE GENOMIC DNA]</scope>
    <source>
        <strain evidence="2 3">441</strain>
    </source>
</reference>
<accession>A0A0C9YGE9</accession>